<accession>A0A6N8FFZ3</accession>
<evidence type="ECO:0000256" key="8">
    <source>
        <dbReference type="ARBA" id="ARBA00023136"/>
    </source>
</evidence>
<evidence type="ECO:0000313" key="12">
    <source>
        <dbReference type="Proteomes" id="UP000439994"/>
    </source>
</evidence>
<keyword evidence="8 10" id="KW-0472">Membrane</keyword>
<dbReference type="Gene3D" id="1.20.5.3310">
    <property type="match status" value="1"/>
</dbReference>
<evidence type="ECO:0000313" key="11">
    <source>
        <dbReference type="EMBL" id="MUH73582.1"/>
    </source>
</evidence>
<evidence type="ECO:0000256" key="1">
    <source>
        <dbReference type="ARBA" id="ARBA00004167"/>
    </source>
</evidence>
<dbReference type="GO" id="GO:0016020">
    <property type="term" value="C:membrane"/>
    <property type="evidence" value="ECO:0007669"/>
    <property type="project" value="UniProtKB-SubCell"/>
</dbReference>
<keyword evidence="6 10" id="KW-1133">Transmembrane helix</keyword>
<protein>
    <submittedName>
        <fullName evidence="11">Twin-arginine translocase subunit TatB</fullName>
    </submittedName>
</protein>
<dbReference type="NCBIfam" id="TIGR01410">
    <property type="entry name" value="tatB"/>
    <property type="match status" value="1"/>
</dbReference>
<dbReference type="GO" id="GO:0008320">
    <property type="term" value="F:protein transmembrane transporter activity"/>
    <property type="evidence" value="ECO:0007669"/>
    <property type="project" value="InterPro"/>
</dbReference>
<dbReference type="Pfam" id="PF02416">
    <property type="entry name" value="TatA_B_E"/>
    <property type="match status" value="1"/>
</dbReference>
<organism evidence="11 12">
    <name type="scientific">Psychrosphaera haliotis</name>
    <dbReference type="NCBI Taxonomy" id="555083"/>
    <lineage>
        <taxon>Bacteria</taxon>
        <taxon>Pseudomonadati</taxon>
        <taxon>Pseudomonadota</taxon>
        <taxon>Gammaproteobacteria</taxon>
        <taxon>Alteromonadales</taxon>
        <taxon>Pseudoalteromonadaceae</taxon>
        <taxon>Psychrosphaera</taxon>
    </lineage>
</organism>
<dbReference type="OrthoDB" id="9816005at2"/>
<dbReference type="RefSeq" id="WP_155696947.1">
    <property type="nucleotide sequence ID" value="NZ_WOCD01000005.1"/>
</dbReference>
<keyword evidence="7" id="KW-0811">Translocation</keyword>
<sequence>MGFWEFIVIAIVGTIVLGPDKLPGALRKLVQMKRKLSQMTQGLSAEVNEQLRIHELHQNLKEAEKNGLTGLSPEVQNSINELKDAARSVNPNFIDDSPAPSVNKQEEHQLPDAGQEQAVPKMDVKQK</sequence>
<evidence type="ECO:0000256" key="2">
    <source>
        <dbReference type="ARBA" id="ARBA00022448"/>
    </source>
</evidence>
<evidence type="ECO:0000256" key="9">
    <source>
        <dbReference type="SAM" id="MobiDB-lite"/>
    </source>
</evidence>
<evidence type="ECO:0000256" key="6">
    <source>
        <dbReference type="ARBA" id="ARBA00022989"/>
    </source>
</evidence>
<dbReference type="InterPro" id="IPR003369">
    <property type="entry name" value="TatA/B/E"/>
</dbReference>
<evidence type="ECO:0000256" key="7">
    <source>
        <dbReference type="ARBA" id="ARBA00023010"/>
    </source>
</evidence>
<keyword evidence="2" id="KW-0813">Transport</keyword>
<reference evidence="11 12" key="1">
    <citation type="submission" date="2019-11" db="EMBL/GenBank/DDBJ databases">
        <title>P. haliotis isolates from Z. marina roots.</title>
        <authorList>
            <person name="Cohen M."/>
            <person name="Jospin G."/>
            <person name="Eisen J.A."/>
            <person name="Coil D.A."/>
        </authorList>
    </citation>
    <scope>NUCLEOTIDE SEQUENCE [LARGE SCALE GENOMIC DNA]</scope>
    <source>
        <strain evidence="11 12">UCD-MCMsp1aY</strain>
    </source>
</reference>
<keyword evidence="4 10" id="KW-0812">Transmembrane</keyword>
<dbReference type="InterPro" id="IPR018448">
    <property type="entry name" value="TatB"/>
</dbReference>
<dbReference type="AlphaFoldDB" id="A0A6N8FFZ3"/>
<feature type="region of interest" description="Disordered" evidence="9">
    <location>
        <begin position="86"/>
        <end position="127"/>
    </location>
</feature>
<dbReference type="EMBL" id="WOCD01000005">
    <property type="protein sequence ID" value="MUH73582.1"/>
    <property type="molecule type" value="Genomic_DNA"/>
</dbReference>
<keyword evidence="5" id="KW-0653">Protein transport</keyword>
<feature type="transmembrane region" description="Helical" evidence="10">
    <location>
        <begin position="6"/>
        <end position="26"/>
    </location>
</feature>
<evidence type="ECO:0000256" key="3">
    <source>
        <dbReference type="ARBA" id="ARBA00022475"/>
    </source>
</evidence>
<dbReference type="PANTHER" id="PTHR33162">
    <property type="entry name" value="SEC-INDEPENDENT PROTEIN TRANSLOCASE PROTEIN TATA, CHLOROPLASTIC"/>
    <property type="match status" value="1"/>
</dbReference>
<comment type="subcellular location">
    <subcellularLocation>
        <location evidence="1">Membrane</location>
        <topology evidence="1">Single-pass membrane protein</topology>
    </subcellularLocation>
</comment>
<proteinExistence type="predicted"/>
<dbReference type="PANTHER" id="PTHR33162:SF1">
    <property type="entry name" value="SEC-INDEPENDENT PROTEIN TRANSLOCASE PROTEIN TATA, CHLOROPLASTIC"/>
    <property type="match status" value="1"/>
</dbReference>
<dbReference type="GO" id="GO:0043953">
    <property type="term" value="P:protein transport by the Tat complex"/>
    <property type="evidence" value="ECO:0007669"/>
    <property type="project" value="InterPro"/>
</dbReference>
<dbReference type="Proteomes" id="UP000439994">
    <property type="component" value="Unassembled WGS sequence"/>
</dbReference>
<name>A0A6N8FFZ3_9GAMM</name>
<comment type="caution">
    <text evidence="11">The sequence shown here is derived from an EMBL/GenBank/DDBJ whole genome shotgun (WGS) entry which is preliminary data.</text>
</comment>
<keyword evidence="12" id="KW-1185">Reference proteome</keyword>
<evidence type="ECO:0000256" key="4">
    <source>
        <dbReference type="ARBA" id="ARBA00022692"/>
    </source>
</evidence>
<evidence type="ECO:0000256" key="5">
    <source>
        <dbReference type="ARBA" id="ARBA00022927"/>
    </source>
</evidence>
<evidence type="ECO:0000256" key="10">
    <source>
        <dbReference type="SAM" id="Phobius"/>
    </source>
</evidence>
<gene>
    <name evidence="11" type="primary">tatB</name>
    <name evidence="11" type="ORF">GNP35_14455</name>
</gene>
<keyword evidence="3" id="KW-1003">Cell membrane</keyword>